<dbReference type="GO" id="GO:0098797">
    <property type="term" value="C:plasma membrane protein complex"/>
    <property type="evidence" value="ECO:0007669"/>
    <property type="project" value="TreeGrafter"/>
</dbReference>
<feature type="transmembrane region" description="Helical" evidence="7">
    <location>
        <begin position="392"/>
        <end position="412"/>
    </location>
</feature>
<evidence type="ECO:0000313" key="9">
    <source>
        <dbReference type="EMBL" id="KAB1656839.1"/>
    </source>
</evidence>
<dbReference type="EMBL" id="WBJZ01000010">
    <property type="protein sequence ID" value="KAB1656839.1"/>
    <property type="molecule type" value="Genomic_DNA"/>
</dbReference>
<dbReference type="GO" id="GO:0044874">
    <property type="term" value="P:lipoprotein localization to outer membrane"/>
    <property type="evidence" value="ECO:0007669"/>
    <property type="project" value="TreeGrafter"/>
</dbReference>
<feature type="domain" description="ABC3 transporter permease C-terminal" evidence="8">
    <location>
        <begin position="58"/>
        <end position="171"/>
    </location>
</feature>
<feature type="domain" description="ABC3 transporter permease C-terminal" evidence="8">
    <location>
        <begin position="343"/>
        <end position="462"/>
    </location>
</feature>
<feature type="transmembrane region" description="Helical" evidence="7">
    <location>
        <begin position="229"/>
        <end position="250"/>
    </location>
</feature>
<feature type="transmembrane region" description="Helical" evidence="7">
    <location>
        <begin position="12"/>
        <end position="33"/>
    </location>
</feature>
<evidence type="ECO:0000259" key="8">
    <source>
        <dbReference type="Pfam" id="PF02687"/>
    </source>
</evidence>
<evidence type="ECO:0000256" key="2">
    <source>
        <dbReference type="ARBA" id="ARBA00005236"/>
    </source>
</evidence>
<dbReference type="PANTHER" id="PTHR30489:SF0">
    <property type="entry name" value="LIPOPROTEIN-RELEASING SYSTEM TRANSMEMBRANE PROTEIN LOLE"/>
    <property type="match status" value="1"/>
</dbReference>
<feature type="transmembrane region" description="Helical" evidence="7">
    <location>
        <begin position="331"/>
        <end position="364"/>
    </location>
</feature>
<feature type="transmembrane region" description="Helical" evidence="7">
    <location>
        <begin position="149"/>
        <end position="168"/>
    </location>
</feature>
<dbReference type="RefSeq" id="WP_158040591.1">
    <property type="nucleotide sequence ID" value="NZ_JACCFV010000001.1"/>
</dbReference>
<evidence type="ECO:0000256" key="3">
    <source>
        <dbReference type="ARBA" id="ARBA00022475"/>
    </source>
</evidence>
<dbReference type="AlphaFoldDB" id="A0A7J5BS77"/>
<dbReference type="InterPro" id="IPR003838">
    <property type="entry name" value="ABC3_permease_C"/>
</dbReference>
<name>A0A7J5BS77_9MICO</name>
<comment type="similarity">
    <text evidence="2">Belongs to the ABC-4 integral membrane protein family. LolC/E subfamily.</text>
</comment>
<reference evidence="9 10" key="1">
    <citation type="submission" date="2019-09" db="EMBL/GenBank/DDBJ databases">
        <title>Phylogeny of genus Pseudoclavibacter and closely related genus.</title>
        <authorList>
            <person name="Li Y."/>
        </authorList>
    </citation>
    <scope>NUCLEOTIDE SEQUENCE [LARGE SCALE GENOMIC DNA]</scope>
    <source>
        <strain evidence="9 10">DSM 23821</strain>
    </source>
</reference>
<keyword evidence="4 7" id="KW-0812">Transmembrane</keyword>
<sequence length="469" mass="47789">MTARSVRDQFVTGLIAFVSSFFGVALVMGSTLVRDLVVGDDPEAAGTLAVAVMSVAWVFIGIGAYTAAVVTSNTFNTIVAGRVREIAQYRLLGATASSLRRKLAVEGLVAGVVGSLAGLLAALSTYRLVVQTNVAAGDLPDLQYSWFEPATVAPAIVAIVTVWLAAYVGSRAVARVSPVQALSADVETPAEQLRMGIGRTVVMWLLLGSGLALLLGGVALGLVSPLGVLVAFLGGVLSFTGVIVGSVAIIPRLMALVGRAFGRSAAAQLASGNAVRSPRSASRSSIGMVIGVALTVMFVVALATMSSIILADIAKEVDAAVAAEELEMFMTVIRIVTTIMVALTAVSAVLAAIGMVSNLSLSVLQRRRELGLLRAVGATGAQVRAMIVTESALASIVAVGFGAILGVFYGWAGAQATFGAVSRGLVAPAVPWQLVIAIVGATVLLGALAAVGPAIRATRIAPIEALRVT</sequence>
<evidence type="ECO:0000256" key="1">
    <source>
        <dbReference type="ARBA" id="ARBA00004651"/>
    </source>
</evidence>
<keyword evidence="6 7" id="KW-0472">Membrane</keyword>
<keyword evidence="3" id="KW-1003">Cell membrane</keyword>
<dbReference type="PANTHER" id="PTHR30489">
    <property type="entry name" value="LIPOPROTEIN-RELEASING SYSTEM TRANSMEMBRANE PROTEIN LOLE"/>
    <property type="match status" value="1"/>
</dbReference>
<feature type="transmembrane region" description="Helical" evidence="7">
    <location>
        <begin position="432"/>
        <end position="451"/>
    </location>
</feature>
<proteinExistence type="inferred from homology"/>
<feature type="transmembrane region" description="Helical" evidence="7">
    <location>
        <begin position="286"/>
        <end position="311"/>
    </location>
</feature>
<evidence type="ECO:0000256" key="6">
    <source>
        <dbReference type="ARBA" id="ARBA00023136"/>
    </source>
</evidence>
<feature type="transmembrane region" description="Helical" evidence="7">
    <location>
        <begin position="108"/>
        <end position="129"/>
    </location>
</feature>
<comment type="caution">
    <text evidence="9">The sequence shown here is derived from an EMBL/GenBank/DDBJ whole genome shotgun (WGS) entry which is preliminary data.</text>
</comment>
<dbReference type="InterPro" id="IPR051447">
    <property type="entry name" value="Lipoprotein-release_system"/>
</dbReference>
<dbReference type="OrthoDB" id="9780560at2"/>
<dbReference type="Proteomes" id="UP000467240">
    <property type="component" value="Unassembled WGS sequence"/>
</dbReference>
<dbReference type="Pfam" id="PF02687">
    <property type="entry name" value="FtsX"/>
    <property type="match status" value="2"/>
</dbReference>
<organism evidence="9 10">
    <name type="scientific">Pseudoclavibacter chungangensis</name>
    <dbReference type="NCBI Taxonomy" id="587635"/>
    <lineage>
        <taxon>Bacteria</taxon>
        <taxon>Bacillati</taxon>
        <taxon>Actinomycetota</taxon>
        <taxon>Actinomycetes</taxon>
        <taxon>Micrococcales</taxon>
        <taxon>Microbacteriaceae</taxon>
        <taxon>Pseudoclavibacter</taxon>
    </lineage>
</organism>
<protein>
    <submittedName>
        <fullName evidence="9">FtsX-like permease family protein</fullName>
    </submittedName>
</protein>
<evidence type="ECO:0000256" key="4">
    <source>
        <dbReference type="ARBA" id="ARBA00022692"/>
    </source>
</evidence>
<evidence type="ECO:0000313" key="10">
    <source>
        <dbReference type="Proteomes" id="UP000467240"/>
    </source>
</evidence>
<comment type="subcellular location">
    <subcellularLocation>
        <location evidence="1">Cell membrane</location>
        <topology evidence="1">Multi-pass membrane protein</topology>
    </subcellularLocation>
</comment>
<feature type="transmembrane region" description="Helical" evidence="7">
    <location>
        <begin position="45"/>
        <end position="68"/>
    </location>
</feature>
<gene>
    <name evidence="9" type="ORF">F8O01_09310</name>
</gene>
<accession>A0A7J5BS77</accession>
<feature type="transmembrane region" description="Helical" evidence="7">
    <location>
        <begin position="201"/>
        <end position="223"/>
    </location>
</feature>
<keyword evidence="10" id="KW-1185">Reference proteome</keyword>
<evidence type="ECO:0000256" key="5">
    <source>
        <dbReference type="ARBA" id="ARBA00022989"/>
    </source>
</evidence>
<keyword evidence="5 7" id="KW-1133">Transmembrane helix</keyword>
<evidence type="ECO:0000256" key="7">
    <source>
        <dbReference type="SAM" id="Phobius"/>
    </source>
</evidence>